<dbReference type="PANTHER" id="PTHR33867:SF1">
    <property type="entry name" value="RIBOSOME MATURATION FACTOR RIMP"/>
    <property type="match status" value="1"/>
</dbReference>
<dbReference type="EMBL" id="FNHQ01000001">
    <property type="protein sequence ID" value="SDM05781.1"/>
    <property type="molecule type" value="Genomic_DNA"/>
</dbReference>
<dbReference type="STRING" id="349095.SAMN05660299_00104"/>
<dbReference type="InterPro" id="IPR036847">
    <property type="entry name" value="RimP_C_sf"/>
</dbReference>
<keyword evidence="7" id="KW-1185">Reference proteome</keyword>
<feature type="domain" description="Ribosome maturation factor RimP N-terminal" evidence="4">
    <location>
        <begin position="14"/>
        <end position="84"/>
    </location>
</feature>
<comment type="function">
    <text evidence="3">Required for maturation of 30S ribosomal subunits.</text>
</comment>
<evidence type="ECO:0000259" key="4">
    <source>
        <dbReference type="Pfam" id="PF02576"/>
    </source>
</evidence>
<organism evidence="6 7">
    <name type="scientific">Megasphaera paucivorans</name>
    <dbReference type="NCBI Taxonomy" id="349095"/>
    <lineage>
        <taxon>Bacteria</taxon>
        <taxon>Bacillati</taxon>
        <taxon>Bacillota</taxon>
        <taxon>Negativicutes</taxon>
        <taxon>Veillonellales</taxon>
        <taxon>Veillonellaceae</taxon>
        <taxon>Megasphaera</taxon>
    </lineage>
</organism>
<dbReference type="SUPFAM" id="SSF75420">
    <property type="entry name" value="YhbC-like, N-terminal domain"/>
    <property type="match status" value="1"/>
</dbReference>
<accession>A0A1G9Q4V7</accession>
<evidence type="ECO:0000313" key="7">
    <source>
        <dbReference type="Proteomes" id="UP000199309"/>
    </source>
</evidence>
<feature type="domain" description="Ribosome maturation factor RimP C-terminal" evidence="5">
    <location>
        <begin position="87"/>
        <end position="153"/>
    </location>
</feature>
<reference evidence="6 7" key="1">
    <citation type="submission" date="2016-10" db="EMBL/GenBank/DDBJ databases">
        <authorList>
            <person name="de Groot N.N."/>
        </authorList>
    </citation>
    <scope>NUCLEOTIDE SEQUENCE [LARGE SCALE GENOMIC DNA]</scope>
    <source>
        <strain evidence="6 7">DSM 16981</strain>
    </source>
</reference>
<dbReference type="Pfam" id="PF17384">
    <property type="entry name" value="DUF150_C"/>
    <property type="match status" value="1"/>
</dbReference>
<protein>
    <recommendedName>
        <fullName evidence="3">Ribosome maturation factor RimP</fullName>
    </recommendedName>
</protein>
<evidence type="ECO:0000259" key="5">
    <source>
        <dbReference type="Pfam" id="PF17384"/>
    </source>
</evidence>
<dbReference type="InterPro" id="IPR035956">
    <property type="entry name" value="RimP_N_sf"/>
</dbReference>
<evidence type="ECO:0000256" key="1">
    <source>
        <dbReference type="ARBA" id="ARBA00022490"/>
    </source>
</evidence>
<dbReference type="PANTHER" id="PTHR33867">
    <property type="entry name" value="RIBOSOME MATURATION FACTOR RIMP"/>
    <property type="match status" value="1"/>
</dbReference>
<evidence type="ECO:0000256" key="3">
    <source>
        <dbReference type="HAMAP-Rule" id="MF_01077"/>
    </source>
</evidence>
<evidence type="ECO:0000313" key="6">
    <source>
        <dbReference type="EMBL" id="SDM05781.1"/>
    </source>
</evidence>
<dbReference type="InterPro" id="IPR003728">
    <property type="entry name" value="Ribosome_maturation_RimP"/>
</dbReference>
<proteinExistence type="inferred from homology"/>
<dbReference type="InterPro" id="IPR028989">
    <property type="entry name" value="RimP_N"/>
</dbReference>
<dbReference type="RefSeq" id="WP_091647238.1">
    <property type="nucleotide sequence ID" value="NZ_FNHQ01000001.1"/>
</dbReference>
<dbReference type="GO" id="GO:0000028">
    <property type="term" value="P:ribosomal small subunit assembly"/>
    <property type="evidence" value="ECO:0007669"/>
    <property type="project" value="TreeGrafter"/>
</dbReference>
<keyword evidence="2 3" id="KW-0690">Ribosome biogenesis</keyword>
<dbReference type="Gene3D" id="3.30.300.70">
    <property type="entry name" value="RimP-like superfamily, N-terminal"/>
    <property type="match status" value="1"/>
</dbReference>
<dbReference type="Proteomes" id="UP000199309">
    <property type="component" value="Unassembled WGS sequence"/>
</dbReference>
<dbReference type="AlphaFoldDB" id="A0A1G9Q4V7"/>
<dbReference type="FunFam" id="3.30.300.70:FF:000001">
    <property type="entry name" value="Ribosome maturation factor RimP"/>
    <property type="match status" value="1"/>
</dbReference>
<comment type="similarity">
    <text evidence="3">Belongs to the RimP family.</text>
</comment>
<sequence>MKREEIERIITEEVETIIAGTPLELVDVEYVREKNWYLRVFLDKKGGIDLEDCQSVSEKLSKILDIKDPIIDNYLLEVSSPGLDRILKKDSDFIRYEGRMVDIHFFKAHKNTKLLVAELGKKQDDGTLIVRVDGMEEILNSKEISQIRLHIDF</sequence>
<dbReference type="Pfam" id="PF02576">
    <property type="entry name" value="RimP_N"/>
    <property type="match status" value="1"/>
</dbReference>
<dbReference type="InterPro" id="IPR028998">
    <property type="entry name" value="RimP_C"/>
</dbReference>
<dbReference type="HAMAP" id="MF_01077">
    <property type="entry name" value="RimP"/>
    <property type="match status" value="1"/>
</dbReference>
<evidence type="ECO:0000256" key="2">
    <source>
        <dbReference type="ARBA" id="ARBA00022517"/>
    </source>
</evidence>
<comment type="subcellular location">
    <subcellularLocation>
        <location evidence="3">Cytoplasm</location>
    </subcellularLocation>
</comment>
<dbReference type="CDD" id="cd01734">
    <property type="entry name" value="YlxS_C"/>
    <property type="match status" value="1"/>
</dbReference>
<gene>
    <name evidence="3" type="primary">rimP</name>
    <name evidence="6" type="ORF">SAMN05660299_00104</name>
</gene>
<name>A0A1G9Q4V7_9FIRM</name>
<keyword evidence="1 3" id="KW-0963">Cytoplasm</keyword>
<dbReference type="GO" id="GO:0006412">
    <property type="term" value="P:translation"/>
    <property type="evidence" value="ECO:0007669"/>
    <property type="project" value="TreeGrafter"/>
</dbReference>
<dbReference type="GO" id="GO:0005829">
    <property type="term" value="C:cytosol"/>
    <property type="evidence" value="ECO:0007669"/>
    <property type="project" value="TreeGrafter"/>
</dbReference>
<dbReference type="OrthoDB" id="9805006at2"/>
<dbReference type="SUPFAM" id="SSF74942">
    <property type="entry name" value="YhbC-like, C-terminal domain"/>
    <property type="match status" value="1"/>
</dbReference>